<evidence type="ECO:0000259" key="6">
    <source>
        <dbReference type="Pfam" id="PF12471"/>
    </source>
</evidence>
<reference evidence="7 8" key="1">
    <citation type="submission" date="2024-03" db="EMBL/GenBank/DDBJ databases">
        <title>Novel species of the genus Variovorax.</title>
        <authorList>
            <person name="Liu Q."/>
            <person name="Xin Y.-H."/>
        </authorList>
    </citation>
    <scope>NUCLEOTIDE SEQUENCE [LARGE SCALE GENOMIC DNA]</scope>
    <source>
        <strain evidence="7 8">KACC 18899</strain>
    </source>
</reference>
<name>A0ABU8V822_9BURK</name>
<evidence type="ECO:0000256" key="3">
    <source>
        <dbReference type="ARBA" id="ARBA00023134"/>
    </source>
</evidence>
<evidence type="ECO:0000313" key="7">
    <source>
        <dbReference type="EMBL" id="MEJ8809763.1"/>
    </source>
</evidence>
<dbReference type="SUPFAM" id="SSF142695">
    <property type="entry name" value="RibA-like"/>
    <property type="match status" value="1"/>
</dbReference>
<organism evidence="7 8">
    <name type="scientific">Variovorax ureilyticus</name>
    <dbReference type="NCBI Taxonomy" id="1836198"/>
    <lineage>
        <taxon>Bacteria</taxon>
        <taxon>Pseudomonadati</taxon>
        <taxon>Pseudomonadota</taxon>
        <taxon>Betaproteobacteria</taxon>
        <taxon>Burkholderiales</taxon>
        <taxon>Comamonadaceae</taxon>
        <taxon>Variovorax</taxon>
    </lineage>
</organism>
<feature type="region of interest" description="Disordered" evidence="4">
    <location>
        <begin position="1"/>
        <end position="37"/>
    </location>
</feature>
<evidence type="ECO:0000256" key="2">
    <source>
        <dbReference type="ARBA" id="ARBA00022801"/>
    </source>
</evidence>
<dbReference type="GO" id="GO:0003935">
    <property type="term" value="F:GTP cyclohydrolase II activity"/>
    <property type="evidence" value="ECO:0007669"/>
    <property type="project" value="UniProtKB-EC"/>
</dbReference>
<evidence type="ECO:0000256" key="1">
    <source>
        <dbReference type="ARBA" id="ARBA00022741"/>
    </source>
</evidence>
<feature type="compositionally biased region" description="Low complexity" evidence="4">
    <location>
        <begin position="7"/>
        <end position="23"/>
    </location>
</feature>
<dbReference type="InterPro" id="IPR036144">
    <property type="entry name" value="RibA-like_sf"/>
</dbReference>
<keyword evidence="1" id="KW-0547">Nucleotide-binding</keyword>
<feature type="domain" description="GTP cyclohydrolase II" evidence="5">
    <location>
        <begin position="266"/>
        <end position="401"/>
    </location>
</feature>
<dbReference type="EMBL" id="JBBKZU010000001">
    <property type="protein sequence ID" value="MEJ8809763.1"/>
    <property type="molecule type" value="Genomic_DNA"/>
</dbReference>
<dbReference type="InterPro" id="IPR022163">
    <property type="entry name" value="GTP_CH_N"/>
</dbReference>
<dbReference type="NCBIfam" id="NF005536">
    <property type="entry name" value="PRK07198.1"/>
    <property type="match status" value="1"/>
</dbReference>
<dbReference type="InterPro" id="IPR000926">
    <property type="entry name" value="RibA"/>
</dbReference>
<dbReference type="Pfam" id="PF12471">
    <property type="entry name" value="GTP_CH_N"/>
    <property type="match status" value="1"/>
</dbReference>
<keyword evidence="3" id="KW-0342">GTP-binding</keyword>
<feature type="domain" description="GTP cyclohydrolase N-terminal" evidence="6">
    <location>
        <begin position="38"/>
        <end position="225"/>
    </location>
</feature>
<dbReference type="Proteomes" id="UP001365846">
    <property type="component" value="Unassembled WGS sequence"/>
</dbReference>
<dbReference type="PANTHER" id="PTHR47259">
    <property type="match status" value="1"/>
</dbReference>
<accession>A0ABU8V822</accession>
<dbReference type="EC" id="3.5.4.25" evidence="7"/>
<dbReference type="CDD" id="cd00641">
    <property type="entry name" value="GTP_cyclohydro2"/>
    <property type="match status" value="1"/>
</dbReference>
<protein>
    <submittedName>
        <fullName evidence="7">GTP cyclohydrolase II</fullName>
        <ecNumber evidence="7">3.5.4.25</ecNumber>
    </submittedName>
</protein>
<keyword evidence="2 7" id="KW-0378">Hydrolase</keyword>
<dbReference type="Pfam" id="PF00925">
    <property type="entry name" value="GTP_cyclohydro2"/>
    <property type="match status" value="1"/>
</dbReference>
<dbReference type="RefSeq" id="WP_340355094.1">
    <property type="nucleotide sequence ID" value="NZ_JBBKZU010000001.1"/>
</dbReference>
<gene>
    <name evidence="7" type="ORF">WKW77_01700</name>
</gene>
<comment type="caution">
    <text evidence="7">The sequence shown here is derived from an EMBL/GenBank/DDBJ whole genome shotgun (WGS) entry which is preliminary data.</text>
</comment>
<sequence>MSVDTVPTPSSPAFSSASTEPSPDATTAPAPGPQASRKHIRLTSHTGLSGALPVQWGAATPAERGPVVGTTTKRAHRNVIGTHSGSYSVYRALAVAAGALSPSHKADLTNTAPTDAIGPYPQWSEPGRIVSLDPWGAVVADVFATELAAGYDIRPTIAITKAHVILPEVIEALQKGRLEADGKFLTPGGAAMVTKAAIEPVWYLPGVAKRFGCSETDLRRVLFEETGGMYPELVTRSDLEVFLPPIGGQTLYIFGNPRDLANPEVELTARIHDECNGSDVFGSDICTCRPYLTHAIEECIRGAQRGGVGLIAYSRKEGRALGEVTKFLVYNARKRQVGGDTADQYFARTECVAGVQDMRFQELMPDVFHWLGIRKIHRLVSMSNMKFDAIVGSGIEIGERINIPDELIPADARVEMDAKMAAGYFTPGVVPDAEELKKAKGRGLDQ</sequence>
<keyword evidence="8" id="KW-1185">Reference proteome</keyword>
<proteinExistence type="predicted"/>
<evidence type="ECO:0000313" key="8">
    <source>
        <dbReference type="Proteomes" id="UP001365846"/>
    </source>
</evidence>
<evidence type="ECO:0000256" key="4">
    <source>
        <dbReference type="SAM" id="MobiDB-lite"/>
    </source>
</evidence>
<dbReference type="InterPro" id="IPR032677">
    <property type="entry name" value="GTP_cyclohydro_II"/>
</dbReference>
<dbReference type="Gene3D" id="3.40.50.10990">
    <property type="entry name" value="GTP cyclohydrolase II"/>
    <property type="match status" value="1"/>
</dbReference>
<dbReference type="PANTHER" id="PTHR47259:SF2">
    <property type="entry name" value="URACIL-REGULATED PROTEIN 1"/>
    <property type="match status" value="1"/>
</dbReference>
<evidence type="ECO:0000259" key="5">
    <source>
        <dbReference type="Pfam" id="PF00925"/>
    </source>
</evidence>